<keyword evidence="3 6" id="KW-0812">Transmembrane</keyword>
<comment type="subcellular location">
    <subcellularLocation>
        <location evidence="1 6">Membrane</location>
        <topology evidence="1 6">Multi-pass membrane protein</topology>
    </subcellularLocation>
</comment>
<dbReference type="EMBL" id="JAAKFY010000021">
    <property type="protein sequence ID" value="KAF3840223.1"/>
    <property type="molecule type" value="Genomic_DNA"/>
</dbReference>
<evidence type="ECO:0000256" key="5">
    <source>
        <dbReference type="ARBA" id="ARBA00023136"/>
    </source>
</evidence>
<feature type="transmembrane region" description="Helical" evidence="6">
    <location>
        <begin position="294"/>
        <end position="315"/>
    </location>
</feature>
<dbReference type="OrthoDB" id="296386at2759"/>
<feature type="transmembrane region" description="Helical" evidence="6">
    <location>
        <begin position="249"/>
        <end position="274"/>
    </location>
</feature>
<feature type="transmembrane region" description="Helical" evidence="6">
    <location>
        <begin position="327"/>
        <end position="343"/>
    </location>
</feature>
<gene>
    <name evidence="8" type="ORF">F7725_018940</name>
</gene>
<dbReference type="PANTHER" id="PTHR12308">
    <property type="entry name" value="ANOCTAMIN"/>
    <property type="match status" value="1"/>
</dbReference>
<comment type="similarity">
    <text evidence="2 6">Belongs to the anoctamin family.</text>
</comment>
<dbReference type="PANTHER" id="PTHR12308:SF40">
    <property type="entry name" value="ANOCTAMIN-10"/>
    <property type="match status" value="1"/>
</dbReference>
<dbReference type="GO" id="GO:0005254">
    <property type="term" value="F:chloride channel activity"/>
    <property type="evidence" value="ECO:0007669"/>
    <property type="project" value="TreeGrafter"/>
</dbReference>
<feature type="transmembrane region" description="Helical" evidence="6">
    <location>
        <begin position="144"/>
        <end position="169"/>
    </location>
</feature>
<dbReference type="Pfam" id="PF04547">
    <property type="entry name" value="Anoctamin"/>
    <property type="match status" value="1"/>
</dbReference>
<reference evidence="8 9" key="1">
    <citation type="submission" date="2020-03" db="EMBL/GenBank/DDBJ databases">
        <title>Dissostichus mawsoni Genome sequencing and assembly.</title>
        <authorList>
            <person name="Park H."/>
        </authorList>
    </citation>
    <scope>NUCLEOTIDE SEQUENCE [LARGE SCALE GENOMIC DNA]</scope>
    <source>
        <strain evidence="8">DM0001</strain>
        <tissue evidence="8">Muscle</tissue>
    </source>
</reference>
<name>A0A7J5XTU5_DISMA</name>
<evidence type="ECO:0000256" key="6">
    <source>
        <dbReference type="RuleBase" id="RU280814"/>
    </source>
</evidence>
<feature type="transmembrane region" description="Helical" evidence="6">
    <location>
        <begin position="425"/>
        <end position="448"/>
    </location>
</feature>
<evidence type="ECO:0000256" key="1">
    <source>
        <dbReference type="ARBA" id="ARBA00004141"/>
    </source>
</evidence>
<dbReference type="GO" id="GO:0005886">
    <property type="term" value="C:plasma membrane"/>
    <property type="evidence" value="ECO:0007669"/>
    <property type="project" value="TreeGrafter"/>
</dbReference>
<protein>
    <recommendedName>
        <fullName evidence="6">Anoctamin</fullName>
    </recommendedName>
</protein>
<evidence type="ECO:0000256" key="4">
    <source>
        <dbReference type="ARBA" id="ARBA00022989"/>
    </source>
</evidence>
<sequence length="495" mass="56454">MDDIQTTSALGSGEMVPAVSADCSSTSFTPLVVLELASDTKQEAIAWLLSRIRDPQQNGGAELLVEQLGLGDGGSEKENPNLFLGGPRDGDSFLSMAECQYIIKHELDTLRAKDETHVPGHPQAKLYPGKSISESSYTLSLCQALYFGFLEYFTFALVPMALIGVPYYLFDWENYDKYVVFAVFNLVWCTVILELWKRFSTSLAYSWGTLSRKKAFEEPRPGFHGVLGFNPVTGREEPLDSNTKRQLRVYLVSLPFVLLCLYLSLYVMMIYFLMEGWALSVHDEEPTFWTGVLLFIPSIIYAVVIEIMNLVYRYAAEFLTEWEGQSTYFNFFNCFASLFYIAFAMQDMALLRQSLATLLITSQILNQFMEAFLPYWLQRRRNKKRMRKVQKRKAVAEAELPLAEQVRLEADMSTYLGTFDDYLELFLLFGYVSLFSCVYPLAAVLVVLNNITEVYSDAFKMCCVFKRPFSEPAANIGVWQVRLVSKSSNQSLQYI</sequence>
<dbReference type="InterPro" id="IPR049452">
    <property type="entry name" value="Anoctamin_TM"/>
</dbReference>
<dbReference type="InterPro" id="IPR007632">
    <property type="entry name" value="Anoctamin"/>
</dbReference>
<keyword evidence="5 6" id="KW-0472">Membrane</keyword>
<proteinExistence type="inferred from homology"/>
<organism evidence="8 9">
    <name type="scientific">Dissostichus mawsoni</name>
    <name type="common">Antarctic cod</name>
    <dbReference type="NCBI Taxonomy" id="36200"/>
    <lineage>
        <taxon>Eukaryota</taxon>
        <taxon>Metazoa</taxon>
        <taxon>Chordata</taxon>
        <taxon>Craniata</taxon>
        <taxon>Vertebrata</taxon>
        <taxon>Euteleostomi</taxon>
        <taxon>Actinopterygii</taxon>
        <taxon>Neopterygii</taxon>
        <taxon>Teleostei</taxon>
        <taxon>Neoteleostei</taxon>
        <taxon>Acanthomorphata</taxon>
        <taxon>Eupercaria</taxon>
        <taxon>Perciformes</taxon>
        <taxon>Notothenioidei</taxon>
        <taxon>Nototheniidae</taxon>
        <taxon>Dissostichus</taxon>
    </lineage>
</organism>
<evidence type="ECO:0000313" key="8">
    <source>
        <dbReference type="EMBL" id="KAF3840223.1"/>
    </source>
</evidence>
<keyword evidence="4 6" id="KW-1133">Transmembrane helix</keyword>
<evidence type="ECO:0000256" key="3">
    <source>
        <dbReference type="ARBA" id="ARBA00022692"/>
    </source>
</evidence>
<comment type="caution">
    <text evidence="6">Lacks conserved residue(s) required for the propagation of feature annotation.</text>
</comment>
<evidence type="ECO:0000259" key="7">
    <source>
        <dbReference type="Pfam" id="PF04547"/>
    </source>
</evidence>
<dbReference type="Proteomes" id="UP000518266">
    <property type="component" value="Unassembled WGS sequence"/>
</dbReference>
<evidence type="ECO:0000256" key="2">
    <source>
        <dbReference type="ARBA" id="ARBA00009671"/>
    </source>
</evidence>
<keyword evidence="9" id="KW-1185">Reference proteome</keyword>
<feature type="domain" description="Anoctamin transmembrane" evidence="7">
    <location>
        <begin position="144"/>
        <end position="481"/>
    </location>
</feature>
<feature type="transmembrane region" description="Helical" evidence="6">
    <location>
        <begin position="355"/>
        <end position="377"/>
    </location>
</feature>
<evidence type="ECO:0000313" key="9">
    <source>
        <dbReference type="Proteomes" id="UP000518266"/>
    </source>
</evidence>
<dbReference type="AlphaFoldDB" id="A0A7J5XTU5"/>
<accession>A0A7J5XTU5</accession>
<comment type="caution">
    <text evidence="8">The sequence shown here is derived from an EMBL/GenBank/DDBJ whole genome shotgun (WGS) entry which is preliminary data.</text>
</comment>
<feature type="transmembrane region" description="Helical" evidence="6">
    <location>
        <begin position="175"/>
        <end position="196"/>
    </location>
</feature>